<dbReference type="EMBL" id="UATM01000019">
    <property type="protein sequence ID" value="SPY36786.1"/>
    <property type="molecule type" value="Genomic_DNA"/>
</dbReference>
<accession>A0A2X1X1K2</accession>
<gene>
    <name evidence="1" type="ORF">NCTC13076_00236</name>
</gene>
<evidence type="ECO:0000313" key="2">
    <source>
        <dbReference type="Proteomes" id="UP000250070"/>
    </source>
</evidence>
<reference evidence="1 2" key="1">
    <citation type="submission" date="2018-06" db="EMBL/GenBank/DDBJ databases">
        <authorList>
            <consortium name="Pathogen Informatics"/>
            <person name="Doyle S."/>
        </authorList>
    </citation>
    <scope>NUCLEOTIDE SEQUENCE [LARGE SCALE GENOMIC DNA]</scope>
    <source>
        <strain evidence="1 2">NCTC13076</strain>
    </source>
</reference>
<dbReference type="AlphaFoldDB" id="A0A2X1X1K2"/>
<dbReference type="Proteomes" id="UP000250070">
    <property type="component" value="Unassembled WGS sequence"/>
</dbReference>
<proteinExistence type="predicted"/>
<protein>
    <submittedName>
        <fullName evidence="1">Uncharacterized protein</fullName>
    </submittedName>
</protein>
<evidence type="ECO:0000313" key="1">
    <source>
        <dbReference type="EMBL" id="SPY36786.1"/>
    </source>
</evidence>
<name>A0A2X1X1K2_9FIRM</name>
<sequence length="85" mass="9406">MVDTLIREVNNFASNVFAKFNIELPENFINVYKETNPKVNGDVETPQIVSDILNSIKATINDLIVKAQGSLMGSLSNVLSKLYGF</sequence>
<organism evidence="1 2">
    <name type="scientific">Peptoniphilus harei</name>
    <dbReference type="NCBI Taxonomy" id="54005"/>
    <lineage>
        <taxon>Bacteria</taxon>
        <taxon>Bacillati</taxon>
        <taxon>Bacillota</taxon>
        <taxon>Tissierellia</taxon>
        <taxon>Tissierellales</taxon>
        <taxon>Peptoniphilaceae</taxon>
        <taxon>Peptoniphilus</taxon>
    </lineage>
</organism>